<dbReference type="SMART" id="SM00116">
    <property type="entry name" value="CBS"/>
    <property type="match status" value="2"/>
</dbReference>
<dbReference type="Pfam" id="PF00571">
    <property type="entry name" value="CBS"/>
    <property type="match status" value="2"/>
</dbReference>
<evidence type="ECO:0000256" key="1">
    <source>
        <dbReference type="ARBA" id="ARBA00023122"/>
    </source>
</evidence>
<comment type="caution">
    <text evidence="4">The sequence shown here is derived from an EMBL/GenBank/DDBJ whole genome shotgun (WGS) entry which is preliminary data.</text>
</comment>
<protein>
    <submittedName>
        <fullName evidence="4">CBS domain-containing protein</fullName>
    </submittedName>
</protein>
<dbReference type="SUPFAM" id="SSF54631">
    <property type="entry name" value="CBS-domain pair"/>
    <property type="match status" value="1"/>
</dbReference>
<accession>A0A937CS34</accession>
<proteinExistence type="predicted"/>
<gene>
    <name evidence="4" type="ORF">JJ685_02490</name>
</gene>
<dbReference type="InterPro" id="IPR044725">
    <property type="entry name" value="CBSX3_CBS_dom"/>
</dbReference>
<feature type="domain" description="CBS" evidence="3">
    <location>
        <begin position="90"/>
        <end position="149"/>
    </location>
</feature>
<dbReference type="Proteomes" id="UP000599109">
    <property type="component" value="Unassembled WGS sequence"/>
</dbReference>
<evidence type="ECO:0000259" key="3">
    <source>
        <dbReference type="PROSITE" id="PS51371"/>
    </source>
</evidence>
<dbReference type="CDD" id="cd04623">
    <property type="entry name" value="CBS_pair_bac_euk"/>
    <property type="match status" value="1"/>
</dbReference>
<keyword evidence="5" id="KW-1185">Reference proteome</keyword>
<sequence>MPGSLQRTDERFPFRPVRQILSDRVPVVHWVAPQDTAARALQLMAEHNIGLVVVLEGEQLVGVLSERDLARYAGRTGSGALRDLPVADLMTREVVVVGPEDPFGRCIALMEQHGVRHLPVVEGGRVVAVLSVRDLLREAVVHHRHVLDEVERERLSIFQSPY</sequence>
<reference evidence="4 5" key="1">
    <citation type="journal article" date="2017" name="Int. J. Syst. Evol. Microbiol.">
        <title>Ramlibacter monticola sp. nov., isolated from forest soil.</title>
        <authorList>
            <person name="Chaudhary D.K."/>
            <person name="Kim J."/>
        </authorList>
    </citation>
    <scope>NUCLEOTIDE SEQUENCE [LARGE SCALE GENOMIC DNA]</scope>
    <source>
        <strain evidence="4 5">KACC 19175</strain>
    </source>
</reference>
<keyword evidence="1 2" id="KW-0129">CBS domain</keyword>
<feature type="domain" description="CBS" evidence="3">
    <location>
        <begin position="24"/>
        <end position="84"/>
    </location>
</feature>
<dbReference type="AlphaFoldDB" id="A0A937CS34"/>
<name>A0A937CS34_9BURK</name>
<dbReference type="InterPro" id="IPR046342">
    <property type="entry name" value="CBS_dom_sf"/>
</dbReference>
<dbReference type="RefSeq" id="WP_201672584.1">
    <property type="nucleotide sequence ID" value="NZ_JAEQNE010000001.1"/>
</dbReference>
<dbReference type="Gene3D" id="3.10.580.10">
    <property type="entry name" value="CBS-domain"/>
    <property type="match status" value="1"/>
</dbReference>
<dbReference type="PANTHER" id="PTHR43080:SF2">
    <property type="entry name" value="CBS DOMAIN-CONTAINING PROTEIN"/>
    <property type="match status" value="1"/>
</dbReference>
<evidence type="ECO:0000256" key="2">
    <source>
        <dbReference type="PROSITE-ProRule" id="PRU00703"/>
    </source>
</evidence>
<dbReference type="PROSITE" id="PS51371">
    <property type="entry name" value="CBS"/>
    <property type="match status" value="2"/>
</dbReference>
<dbReference type="InterPro" id="IPR051257">
    <property type="entry name" value="Diverse_CBS-Domain"/>
</dbReference>
<dbReference type="InterPro" id="IPR000644">
    <property type="entry name" value="CBS_dom"/>
</dbReference>
<dbReference type="EMBL" id="JAEQNE010000001">
    <property type="protein sequence ID" value="MBL0390003.1"/>
    <property type="molecule type" value="Genomic_DNA"/>
</dbReference>
<evidence type="ECO:0000313" key="4">
    <source>
        <dbReference type="EMBL" id="MBL0390003.1"/>
    </source>
</evidence>
<organism evidence="4 5">
    <name type="scientific">Ramlibacter monticola</name>
    <dbReference type="NCBI Taxonomy" id="1926872"/>
    <lineage>
        <taxon>Bacteria</taxon>
        <taxon>Pseudomonadati</taxon>
        <taxon>Pseudomonadota</taxon>
        <taxon>Betaproteobacteria</taxon>
        <taxon>Burkholderiales</taxon>
        <taxon>Comamonadaceae</taxon>
        <taxon>Ramlibacter</taxon>
    </lineage>
</organism>
<dbReference type="PANTHER" id="PTHR43080">
    <property type="entry name" value="CBS DOMAIN-CONTAINING PROTEIN CBSX3, MITOCHONDRIAL"/>
    <property type="match status" value="1"/>
</dbReference>
<evidence type="ECO:0000313" key="5">
    <source>
        <dbReference type="Proteomes" id="UP000599109"/>
    </source>
</evidence>